<dbReference type="Proteomes" id="UP000282926">
    <property type="component" value="Unassembled WGS sequence"/>
</dbReference>
<name>A0ABY0CSI5_9DELT</name>
<evidence type="ECO:0000313" key="2">
    <source>
        <dbReference type="Proteomes" id="UP000282926"/>
    </source>
</evidence>
<keyword evidence="2" id="KW-1185">Reference proteome</keyword>
<protein>
    <submittedName>
        <fullName evidence="1">Uncharacterized protein</fullName>
    </submittedName>
</protein>
<proteinExistence type="predicted"/>
<dbReference type="RefSeq" id="WP_127780364.1">
    <property type="nucleotide sequence ID" value="NZ_SADD01000006.1"/>
</dbReference>
<accession>A0ABY0CSI5</accession>
<dbReference type="EMBL" id="SADD01000006">
    <property type="protein sequence ID" value="RVU43477.1"/>
    <property type="molecule type" value="Genomic_DNA"/>
</dbReference>
<sequence length="138" mass="15191">MSPGQAYGFISRWLSGRFAVYGAAFGVLLALGACASTPKPADDRSDSAAGDVVGQAPDDPLYVAQRWLEARQDAGELPTHVEVVRMFALDEERIEVILSPFNEPPATDATRLILAREQEGWEVVEEGTARARRDWPRY</sequence>
<reference evidence="1 2" key="1">
    <citation type="submission" date="2019-01" db="EMBL/GenBank/DDBJ databases">
        <title>Lujinxingia litoralis gen. nov., sp. nov. and Lujinxingia sediminis gen. nov., sp. nov., new members in the order Bradymonadales, isolated from coastal sediment.</title>
        <authorList>
            <person name="Li C.-M."/>
        </authorList>
    </citation>
    <scope>NUCLEOTIDE SEQUENCE [LARGE SCALE GENOMIC DNA]</scope>
    <source>
        <strain evidence="1 2">SEH01</strain>
    </source>
</reference>
<gene>
    <name evidence="1" type="ORF">EA187_11655</name>
</gene>
<comment type="caution">
    <text evidence="1">The sequence shown here is derived from an EMBL/GenBank/DDBJ whole genome shotgun (WGS) entry which is preliminary data.</text>
</comment>
<evidence type="ECO:0000313" key="1">
    <source>
        <dbReference type="EMBL" id="RVU43477.1"/>
    </source>
</evidence>
<organism evidence="1 2">
    <name type="scientific">Lujinxingia sediminis</name>
    <dbReference type="NCBI Taxonomy" id="2480984"/>
    <lineage>
        <taxon>Bacteria</taxon>
        <taxon>Deltaproteobacteria</taxon>
        <taxon>Bradymonadales</taxon>
        <taxon>Lujinxingiaceae</taxon>
        <taxon>Lujinxingia</taxon>
    </lineage>
</organism>